<dbReference type="PROSITE" id="PS51303">
    <property type="entry name" value="PET"/>
    <property type="match status" value="1"/>
</dbReference>
<dbReference type="PANTHER" id="PTHR24211">
    <property type="entry name" value="LIM DOMAIN-CONTAINING PROTEIN"/>
    <property type="match status" value="1"/>
</dbReference>
<dbReference type="InterPro" id="IPR010442">
    <property type="entry name" value="PET_domain"/>
</dbReference>
<dbReference type="SMART" id="SM00132">
    <property type="entry name" value="LIM"/>
    <property type="match status" value="3"/>
</dbReference>
<dbReference type="InterPro" id="IPR001781">
    <property type="entry name" value="Znf_LIM"/>
</dbReference>
<evidence type="ECO:0000256" key="5">
    <source>
        <dbReference type="ARBA" id="ARBA00023038"/>
    </source>
</evidence>
<dbReference type="Gene3D" id="2.10.110.10">
    <property type="entry name" value="Cysteine Rich Protein"/>
    <property type="match status" value="3"/>
</dbReference>
<dbReference type="PROSITE" id="PS00478">
    <property type="entry name" value="LIM_DOMAIN_1"/>
    <property type="match status" value="1"/>
</dbReference>
<feature type="domain" description="LIM zinc-binding" evidence="7">
    <location>
        <begin position="264"/>
        <end position="327"/>
    </location>
</feature>
<evidence type="ECO:0000256" key="3">
    <source>
        <dbReference type="ARBA" id="ARBA00022737"/>
    </source>
</evidence>
<comment type="similarity">
    <text evidence="1">Belongs to the prickle / espinas / testin family.</text>
</comment>
<organism evidence="9 10">
    <name type="scientific">Romanomermis culicivorax</name>
    <name type="common">Nematode worm</name>
    <dbReference type="NCBI Taxonomy" id="13658"/>
    <lineage>
        <taxon>Eukaryota</taxon>
        <taxon>Metazoa</taxon>
        <taxon>Ecdysozoa</taxon>
        <taxon>Nematoda</taxon>
        <taxon>Enoplea</taxon>
        <taxon>Dorylaimia</taxon>
        <taxon>Mermithida</taxon>
        <taxon>Mermithoidea</taxon>
        <taxon>Mermithidae</taxon>
        <taxon>Romanomermis</taxon>
    </lineage>
</organism>
<evidence type="ECO:0000256" key="2">
    <source>
        <dbReference type="ARBA" id="ARBA00022723"/>
    </source>
</evidence>
<dbReference type="AlphaFoldDB" id="A0A915HY73"/>
<dbReference type="FunFam" id="2.10.110.10:FF:000005">
    <property type="entry name" value="Testin isoform 1"/>
    <property type="match status" value="1"/>
</dbReference>
<sequence>KRHTLPGTGETEYQKAFCGVSSKAYYNTVRCKLPISLGLSAMTSSPFQLDQHSIVIPKPIIAIPTLPKPNPILLALGSDKKKVPSRLLSRKICKNCKCSKDDHDIPPSETDPGKLRIGKLFERAPTDLTLSNVSGEKLTTLQMPDKNGVCVSLMKFDWIPPNITQELAEKFMYKIPAEKRPIANSDGAVNRRLALEKQLPLYDYDSTACHAGLDDDERKCMDKFVDRLRKQAIGQGQIDQVNTENRPVLKFPSSDTDDNENNAWKCFKCEGKLEPGEVVVFAERAGPKVCWHPGCFVCTECKELLVDLIYFYKDSKIYCGRHFGNLLFPRCSGCDELIFAKEYTMAEERNWHVQHFCCYNCDTHLGGKRYVCKHEQPYCLDCYKLLFARLCVKKVWPELIKILVALRKTCEFCREKIAADVHRISHDNLHWHAKSECFFCCYCKISLLKQKYVVKNGKIFCTIDCKNRIFPS</sequence>
<keyword evidence="9" id="KW-1185">Reference proteome</keyword>
<accession>A0A915HY73</accession>
<dbReference type="InterPro" id="IPR047120">
    <property type="entry name" value="Pk/Esn/Tes"/>
</dbReference>
<reference evidence="10" key="1">
    <citation type="submission" date="2022-11" db="UniProtKB">
        <authorList>
            <consortium name="WormBaseParasite"/>
        </authorList>
    </citation>
    <scope>IDENTIFICATION</scope>
</reference>
<dbReference type="OMA" id="NFSCHQC"/>
<dbReference type="CDD" id="cd09340">
    <property type="entry name" value="LIM1_Testin_like"/>
    <property type="match status" value="1"/>
</dbReference>
<dbReference type="PANTHER" id="PTHR24211:SF22">
    <property type="entry name" value="TESTIN"/>
    <property type="match status" value="1"/>
</dbReference>
<dbReference type="GO" id="GO:0008270">
    <property type="term" value="F:zinc ion binding"/>
    <property type="evidence" value="ECO:0007669"/>
    <property type="project" value="InterPro"/>
</dbReference>
<dbReference type="CDD" id="cd09341">
    <property type="entry name" value="LIM2_Testin_like"/>
    <property type="match status" value="1"/>
</dbReference>
<evidence type="ECO:0000256" key="1">
    <source>
        <dbReference type="ARBA" id="ARBA00008268"/>
    </source>
</evidence>
<evidence type="ECO:0000259" key="8">
    <source>
        <dbReference type="PROSITE" id="PS51303"/>
    </source>
</evidence>
<dbReference type="WBParaSite" id="nRc.2.0.1.t06517-RA">
    <property type="protein sequence ID" value="nRc.2.0.1.t06517-RA"/>
    <property type="gene ID" value="nRc.2.0.1.g06517"/>
</dbReference>
<evidence type="ECO:0000259" key="7">
    <source>
        <dbReference type="PROSITE" id="PS50023"/>
    </source>
</evidence>
<dbReference type="PROSITE" id="PS50023">
    <property type="entry name" value="LIM_DOMAIN_2"/>
    <property type="match status" value="3"/>
</dbReference>
<dbReference type="Pfam" id="PF00412">
    <property type="entry name" value="LIM"/>
    <property type="match status" value="3"/>
</dbReference>
<keyword evidence="4 6" id="KW-0862">Zinc</keyword>
<dbReference type="FunFam" id="2.10.110.10:FF:000035">
    <property type="entry name" value="prickle-like protein 2 isoform X1"/>
    <property type="match status" value="1"/>
</dbReference>
<dbReference type="Pfam" id="PF06297">
    <property type="entry name" value="PET"/>
    <property type="match status" value="1"/>
</dbReference>
<name>A0A915HY73_ROMCU</name>
<evidence type="ECO:0000256" key="4">
    <source>
        <dbReference type="ARBA" id="ARBA00022833"/>
    </source>
</evidence>
<protein>
    <submittedName>
        <fullName evidence="10">Testin</fullName>
    </submittedName>
</protein>
<keyword evidence="3" id="KW-0677">Repeat</keyword>
<keyword evidence="2 6" id="KW-0479">Metal-binding</keyword>
<proteinExistence type="inferred from homology"/>
<feature type="domain" description="LIM zinc-binding" evidence="7">
    <location>
        <begin position="329"/>
        <end position="389"/>
    </location>
</feature>
<dbReference type="SUPFAM" id="SSF57716">
    <property type="entry name" value="Glucocorticoid receptor-like (DNA-binding domain)"/>
    <property type="match status" value="2"/>
</dbReference>
<dbReference type="Proteomes" id="UP000887565">
    <property type="component" value="Unplaced"/>
</dbReference>
<keyword evidence="5 6" id="KW-0440">LIM domain</keyword>
<evidence type="ECO:0000313" key="10">
    <source>
        <dbReference type="WBParaSite" id="nRc.2.0.1.t06517-RA"/>
    </source>
</evidence>
<feature type="domain" description="PET" evidence="8">
    <location>
        <begin position="137"/>
        <end position="246"/>
    </location>
</feature>
<evidence type="ECO:0000313" key="9">
    <source>
        <dbReference type="Proteomes" id="UP000887565"/>
    </source>
</evidence>
<feature type="domain" description="LIM zinc-binding" evidence="7">
    <location>
        <begin position="408"/>
        <end position="472"/>
    </location>
</feature>
<evidence type="ECO:0000256" key="6">
    <source>
        <dbReference type="PROSITE-ProRule" id="PRU00125"/>
    </source>
</evidence>